<dbReference type="EMBL" id="MPRL01000007">
    <property type="protein sequence ID" value="OOZ41639.1"/>
    <property type="molecule type" value="Genomic_DNA"/>
</dbReference>
<dbReference type="AlphaFoldDB" id="A0A1T2L955"/>
<evidence type="ECO:0000313" key="1">
    <source>
        <dbReference type="EMBL" id="OOZ41639.1"/>
    </source>
</evidence>
<proteinExistence type="predicted"/>
<comment type="caution">
    <text evidence="1">The sequence shown here is derived from an EMBL/GenBank/DDBJ whole genome shotgun (WGS) entry which is preliminary data.</text>
</comment>
<reference evidence="1 2" key="1">
    <citation type="submission" date="2016-11" db="EMBL/GenBank/DDBJ databases">
        <title>Mixed transmission modes and dynamic genome evolution in an obligate animal-bacterial symbiosis.</title>
        <authorList>
            <person name="Russell S.L."/>
            <person name="Corbett-Detig R.B."/>
            <person name="Cavanaugh C.M."/>
        </authorList>
    </citation>
    <scope>NUCLEOTIDE SEQUENCE [LARGE SCALE GENOMIC DNA]</scope>
    <source>
        <strain evidence="1">Sveles-Q1</strain>
    </source>
</reference>
<gene>
    <name evidence="1" type="ORF">BOW53_02875</name>
</gene>
<organism evidence="1 2">
    <name type="scientific">Solemya pervernicosa gill symbiont</name>
    <dbReference type="NCBI Taxonomy" id="642797"/>
    <lineage>
        <taxon>Bacteria</taxon>
        <taxon>Pseudomonadati</taxon>
        <taxon>Pseudomonadota</taxon>
        <taxon>Gammaproteobacteria</taxon>
        <taxon>sulfur-oxidizing symbionts</taxon>
    </lineage>
</organism>
<dbReference type="RefSeq" id="WP_078482584.1">
    <property type="nucleotide sequence ID" value="NZ_MPRL01000007.1"/>
</dbReference>
<sequence length="91" mass="10325">MINEYGLDVSYAKQKLKIVVRDIERYTPTELHRELSRISAGAGKRKCKDGGTCHHRCEANECFREESCVPLSGSGLNDNWQPVEADEEAHF</sequence>
<accession>A0A1T2L955</accession>
<keyword evidence="2" id="KW-1185">Reference proteome</keyword>
<dbReference type="Proteomes" id="UP000191110">
    <property type="component" value="Unassembled WGS sequence"/>
</dbReference>
<protein>
    <submittedName>
        <fullName evidence="1">Uncharacterized protein</fullName>
    </submittedName>
</protein>
<name>A0A1T2L955_9GAMM</name>
<evidence type="ECO:0000313" key="2">
    <source>
        <dbReference type="Proteomes" id="UP000191110"/>
    </source>
</evidence>